<accession>A0A9Q1H1H3</accession>
<evidence type="ECO:0000313" key="3">
    <source>
        <dbReference type="Proteomes" id="UP001152320"/>
    </source>
</evidence>
<proteinExistence type="predicted"/>
<feature type="region of interest" description="Disordered" evidence="1">
    <location>
        <begin position="1"/>
        <end position="41"/>
    </location>
</feature>
<name>A0A9Q1H1H3_HOLLE</name>
<dbReference type="AlphaFoldDB" id="A0A9Q1H1H3"/>
<protein>
    <submittedName>
        <fullName evidence="2">Uncharacterized protein</fullName>
    </submittedName>
</protein>
<dbReference type="EMBL" id="JAIZAY010000014">
    <property type="protein sequence ID" value="KAJ8029698.1"/>
    <property type="molecule type" value="Genomic_DNA"/>
</dbReference>
<evidence type="ECO:0000313" key="2">
    <source>
        <dbReference type="EMBL" id="KAJ8029698.1"/>
    </source>
</evidence>
<comment type="caution">
    <text evidence="2">The sequence shown here is derived from an EMBL/GenBank/DDBJ whole genome shotgun (WGS) entry which is preliminary data.</text>
</comment>
<keyword evidence="3" id="KW-1185">Reference proteome</keyword>
<reference evidence="2" key="1">
    <citation type="submission" date="2021-10" db="EMBL/GenBank/DDBJ databases">
        <title>Tropical sea cucumber genome reveals ecological adaptation and Cuvierian tubules defense mechanism.</title>
        <authorList>
            <person name="Chen T."/>
        </authorList>
    </citation>
    <scope>NUCLEOTIDE SEQUENCE</scope>
    <source>
        <strain evidence="2">Nanhai2018</strain>
        <tissue evidence="2">Muscle</tissue>
    </source>
</reference>
<organism evidence="2 3">
    <name type="scientific">Holothuria leucospilota</name>
    <name type="common">Black long sea cucumber</name>
    <name type="synonym">Mertensiothuria leucospilota</name>
    <dbReference type="NCBI Taxonomy" id="206669"/>
    <lineage>
        <taxon>Eukaryota</taxon>
        <taxon>Metazoa</taxon>
        <taxon>Echinodermata</taxon>
        <taxon>Eleutherozoa</taxon>
        <taxon>Echinozoa</taxon>
        <taxon>Holothuroidea</taxon>
        <taxon>Aspidochirotacea</taxon>
        <taxon>Aspidochirotida</taxon>
        <taxon>Holothuriidae</taxon>
        <taxon>Holothuria</taxon>
    </lineage>
</organism>
<sequence>MGTRVDPGLRPEELTPGIRFSHNRDQMNTWGPKQMKDQPAATGGYSRIGWYESGSNGQHNNPFFGYRDNEQMRYNHGRVSNIPHRPDLGSPWEDKVRAGYTESRPRYERLAGGEYNHPLEGYTEKGGMQHKSHGGV</sequence>
<dbReference type="Proteomes" id="UP001152320">
    <property type="component" value="Chromosome 14"/>
</dbReference>
<evidence type="ECO:0000256" key="1">
    <source>
        <dbReference type="SAM" id="MobiDB-lite"/>
    </source>
</evidence>
<gene>
    <name evidence="2" type="ORF">HOLleu_29158</name>
</gene>